<organism evidence="1">
    <name type="scientific">Anopheles atroparvus</name>
    <name type="common">European mosquito</name>
    <dbReference type="NCBI Taxonomy" id="41427"/>
    <lineage>
        <taxon>Eukaryota</taxon>
        <taxon>Metazoa</taxon>
        <taxon>Ecdysozoa</taxon>
        <taxon>Arthropoda</taxon>
        <taxon>Hexapoda</taxon>
        <taxon>Insecta</taxon>
        <taxon>Pterygota</taxon>
        <taxon>Neoptera</taxon>
        <taxon>Endopterygota</taxon>
        <taxon>Diptera</taxon>
        <taxon>Nematocera</taxon>
        <taxon>Culicoidea</taxon>
        <taxon>Culicidae</taxon>
        <taxon>Anophelinae</taxon>
        <taxon>Anopheles</taxon>
    </lineage>
</organism>
<protein>
    <submittedName>
        <fullName evidence="1">Uncharacterized protein</fullName>
    </submittedName>
</protein>
<dbReference type="EnsemblMetazoa" id="AATE017194-RA">
    <property type="protein sequence ID" value="AATE017194-PA.1"/>
    <property type="gene ID" value="AATE017194"/>
</dbReference>
<name>A0A182JFN7_ANOAO</name>
<accession>A0A182JFN7</accession>
<dbReference type="VEuPathDB" id="VectorBase:AATE017194"/>
<evidence type="ECO:0000313" key="1">
    <source>
        <dbReference type="EnsemblMetazoa" id="AATE017194-PA.1"/>
    </source>
</evidence>
<proteinExistence type="predicted"/>
<dbReference type="AlphaFoldDB" id="A0A182JFN7"/>
<sequence>MTQRKVARGTARYCYYYYYYYFYYYNTVLASVQPPTWYERVLGGERIQDVLGEGTTAGSVHRKHRPEAPYDSDNGIQPKICRFGFHMKLEYVDVVTGVLRFQLGDLQIIPVDKPYSLVSRYHQLRGGEHIRAPSPQQHQRSCKSTENNENQ</sequence>
<reference evidence="1" key="1">
    <citation type="submission" date="2022-08" db="UniProtKB">
        <authorList>
            <consortium name="EnsemblMetazoa"/>
        </authorList>
    </citation>
    <scope>IDENTIFICATION</scope>
    <source>
        <strain evidence="1">EBRO</strain>
    </source>
</reference>